<reference evidence="2 3" key="1">
    <citation type="journal article" date="2013" name="PLoS Genet.">
        <title>Distinctive expansion of potential virulence genes in the genome of the oomycete fish pathogen Saprolegnia parasitica.</title>
        <authorList>
            <person name="Jiang R.H."/>
            <person name="de Bruijn I."/>
            <person name="Haas B.J."/>
            <person name="Belmonte R."/>
            <person name="Lobach L."/>
            <person name="Christie J."/>
            <person name="van den Ackerveken G."/>
            <person name="Bottin A."/>
            <person name="Bulone V."/>
            <person name="Diaz-Moreno S.M."/>
            <person name="Dumas B."/>
            <person name="Fan L."/>
            <person name="Gaulin E."/>
            <person name="Govers F."/>
            <person name="Grenville-Briggs L.J."/>
            <person name="Horner N.R."/>
            <person name="Levin J.Z."/>
            <person name="Mammella M."/>
            <person name="Meijer H.J."/>
            <person name="Morris P."/>
            <person name="Nusbaum C."/>
            <person name="Oome S."/>
            <person name="Phillips A.J."/>
            <person name="van Rooyen D."/>
            <person name="Rzeszutek E."/>
            <person name="Saraiva M."/>
            <person name="Secombes C.J."/>
            <person name="Seidl M.F."/>
            <person name="Snel B."/>
            <person name="Stassen J.H."/>
            <person name="Sykes S."/>
            <person name="Tripathy S."/>
            <person name="van den Berg H."/>
            <person name="Vega-Arreguin J.C."/>
            <person name="Wawra S."/>
            <person name="Young S.K."/>
            <person name="Zeng Q."/>
            <person name="Dieguez-Uribeondo J."/>
            <person name="Russ C."/>
            <person name="Tyler B.M."/>
            <person name="van West P."/>
        </authorList>
    </citation>
    <scope>NUCLEOTIDE SEQUENCE [LARGE SCALE GENOMIC DNA]</scope>
    <source>
        <strain evidence="2 3">CBS 223.65</strain>
    </source>
</reference>
<keyword evidence="2" id="KW-0418">Kinase</keyword>
<sequence>MLRDEIKLQKMIRSPYVLPLLATVDLDPNNPMMVTEFMDQGTLYDYLAKKRRGEPVAIEVTTVQVAWVIANALLDLHRQNIIHRDVKSLKVLLSSKHGVKLSGIASARTVHGLMTHDVGTTTWMAPEVLRIDYEEVAAYGTPADIYSFGVVLTELDTGDEPYAADFWRSHSDITARVRAGTLRPSMGPNCAPWLRELADRCLAFDPAERPTAADIVAILVPHLNDQPAP</sequence>
<dbReference type="PRINTS" id="PR00109">
    <property type="entry name" value="TYRKINASE"/>
</dbReference>
<dbReference type="InterPro" id="IPR011009">
    <property type="entry name" value="Kinase-like_dom_sf"/>
</dbReference>
<dbReference type="Gene3D" id="1.10.510.10">
    <property type="entry name" value="Transferase(Phosphotransferase) domain 1"/>
    <property type="match status" value="1"/>
</dbReference>
<dbReference type="InterPro" id="IPR000719">
    <property type="entry name" value="Prot_kinase_dom"/>
</dbReference>
<dbReference type="KEGG" id="spar:SPRG_13869"/>
<dbReference type="GO" id="GO:0004674">
    <property type="term" value="F:protein serine/threonine kinase activity"/>
    <property type="evidence" value="ECO:0007669"/>
    <property type="project" value="TreeGrafter"/>
</dbReference>
<dbReference type="PROSITE" id="PS50011">
    <property type="entry name" value="PROTEIN_KINASE_DOM"/>
    <property type="match status" value="1"/>
</dbReference>
<dbReference type="OrthoDB" id="77576at2759"/>
<protein>
    <submittedName>
        <fullName evidence="2">TKL protein kinase</fullName>
    </submittedName>
</protein>
<dbReference type="STRING" id="695850.A0A067C2D3"/>
<dbReference type="Proteomes" id="UP000030745">
    <property type="component" value="Unassembled WGS sequence"/>
</dbReference>
<dbReference type="PANTHER" id="PTHR44329">
    <property type="entry name" value="SERINE/THREONINE-PROTEIN KINASE TNNI3K-RELATED"/>
    <property type="match status" value="1"/>
</dbReference>
<dbReference type="AlphaFoldDB" id="A0A067C2D3"/>
<dbReference type="SUPFAM" id="SSF56112">
    <property type="entry name" value="Protein kinase-like (PK-like)"/>
    <property type="match status" value="1"/>
</dbReference>
<dbReference type="PIRSF" id="PIRSF000654">
    <property type="entry name" value="Integrin-linked_kinase"/>
    <property type="match status" value="1"/>
</dbReference>
<dbReference type="EMBL" id="KK583298">
    <property type="protein sequence ID" value="KDO20977.1"/>
    <property type="molecule type" value="Genomic_DNA"/>
</dbReference>
<dbReference type="Pfam" id="PF00069">
    <property type="entry name" value="Pkinase"/>
    <property type="match status" value="1"/>
</dbReference>
<dbReference type="InterPro" id="IPR051681">
    <property type="entry name" value="Ser/Thr_Kinases-Pseudokinases"/>
</dbReference>
<dbReference type="VEuPathDB" id="FungiDB:SPRG_13869"/>
<gene>
    <name evidence="2" type="ORF">SPRG_13869</name>
</gene>
<dbReference type="RefSeq" id="XP_012208290.1">
    <property type="nucleotide sequence ID" value="XM_012352900.1"/>
</dbReference>
<evidence type="ECO:0000313" key="3">
    <source>
        <dbReference type="Proteomes" id="UP000030745"/>
    </source>
</evidence>
<dbReference type="GO" id="GO:0005524">
    <property type="term" value="F:ATP binding"/>
    <property type="evidence" value="ECO:0007669"/>
    <property type="project" value="InterPro"/>
</dbReference>
<dbReference type="GeneID" id="24135712"/>
<feature type="domain" description="Protein kinase" evidence="1">
    <location>
        <begin position="1"/>
        <end position="223"/>
    </location>
</feature>
<evidence type="ECO:0000259" key="1">
    <source>
        <dbReference type="PROSITE" id="PS50011"/>
    </source>
</evidence>
<proteinExistence type="predicted"/>
<evidence type="ECO:0000313" key="2">
    <source>
        <dbReference type="EMBL" id="KDO20977.1"/>
    </source>
</evidence>
<dbReference type="InterPro" id="IPR001245">
    <property type="entry name" value="Ser-Thr/Tyr_kinase_cat_dom"/>
</dbReference>
<organism evidence="2 3">
    <name type="scientific">Saprolegnia parasitica (strain CBS 223.65)</name>
    <dbReference type="NCBI Taxonomy" id="695850"/>
    <lineage>
        <taxon>Eukaryota</taxon>
        <taxon>Sar</taxon>
        <taxon>Stramenopiles</taxon>
        <taxon>Oomycota</taxon>
        <taxon>Saprolegniomycetes</taxon>
        <taxon>Saprolegniales</taxon>
        <taxon>Saprolegniaceae</taxon>
        <taxon>Saprolegnia</taxon>
    </lineage>
</organism>
<dbReference type="PANTHER" id="PTHR44329:SF214">
    <property type="entry name" value="PROTEIN KINASE DOMAIN-CONTAINING PROTEIN"/>
    <property type="match status" value="1"/>
</dbReference>
<dbReference type="OMA" id="TTWMAPE"/>
<name>A0A067C2D3_SAPPC</name>
<accession>A0A067C2D3</accession>
<keyword evidence="2" id="KW-0808">Transferase</keyword>
<keyword evidence="3" id="KW-1185">Reference proteome</keyword>